<evidence type="ECO:0000313" key="2">
    <source>
        <dbReference type="Proteomes" id="UP001239522"/>
    </source>
</evidence>
<name>A0ABY9HBM3_9ACTN</name>
<reference evidence="1 2" key="1">
    <citation type="submission" date="2023-03" db="EMBL/GenBank/DDBJ databases">
        <title>Isolation and description of six Streptomyces strains from soil environments, able to metabolize different microbial glucans.</title>
        <authorList>
            <person name="Widen T."/>
            <person name="Larsbrink J."/>
        </authorList>
    </citation>
    <scope>NUCLEOTIDE SEQUENCE [LARGE SCALE GENOMIC DNA]</scope>
    <source>
        <strain evidence="1 2">Mut1</strain>
    </source>
</reference>
<proteinExistence type="predicted"/>
<dbReference type="RefSeq" id="WP_306050443.1">
    <property type="nucleotide sequence ID" value="NZ_CP120997.1"/>
</dbReference>
<organism evidence="1 2">
    <name type="scientific">Streptomyces castrisilvae</name>
    <dbReference type="NCBI Taxonomy" id="3033811"/>
    <lineage>
        <taxon>Bacteria</taxon>
        <taxon>Bacillati</taxon>
        <taxon>Actinomycetota</taxon>
        <taxon>Actinomycetes</taxon>
        <taxon>Kitasatosporales</taxon>
        <taxon>Streptomycetaceae</taxon>
        <taxon>Streptomyces</taxon>
    </lineage>
</organism>
<accession>A0ABY9HBM3</accession>
<gene>
    <name evidence="1" type="ORF">P8A18_00065</name>
</gene>
<keyword evidence="2" id="KW-1185">Reference proteome</keyword>
<sequence>MSIPAYARRPHRIQPVTAVLPPTSSDTALDEATHDLFTDLMNQFGLDPQL</sequence>
<evidence type="ECO:0000313" key="1">
    <source>
        <dbReference type="EMBL" id="WLQ31926.1"/>
    </source>
</evidence>
<dbReference type="EMBL" id="CP120997">
    <property type="protein sequence ID" value="WLQ31926.1"/>
    <property type="molecule type" value="Genomic_DNA"/>
</dbReference>
<protein>
    <submittedName>
        <fullName evidence="1">Uncharacterized protein</fullName>
    </submittedName>
</protein>
<dbReference type="Proteomes" id="UP001239522">
    <property type="component" value="Chromosome"/>
</dbReference>